<keyword evidence="1" id="KW-0732">Signal</keyword>
<dbReference type="EMBL" id="SAYW01000003">
    <property type="protein sequence ID" value="RWU07686.1"/>
    <property type="molecule type" value="Genomic_DNA"/>
</dbReference>
<dbReference type="Proteomes" id="UP000284120">
    <property type="component" value="Unassembled WGS sequence"/>
</dbReference>
<gene>
    <name evidence="2" type="ORF">DPV69_11945</name>
</gene>
<sequence length="460" mass="53301">MKTKFIFLTLLLGLAVELTWAQIPKVKSVTPDAVKKKEPEVKPVDNDTTELIKKLKALMKDEKGRHKIGTFKIERYVVVFPSCFPIKHQKEMADIRHIVDSLVKRDSFKNETREYDFEFQTPLQCYNAQKGNKIRLKIAEVDSVKVDIKEGTIELLKIYTNDGEIFYNTQAPVPIITMEKRFSDKLRNPKDGCFVLLKDVLSFDADTRFNYFPDDTVFTMRRDSRKSIETFPLSASNDFSSFVNIQAYSDLLGVLGDKANGLVQIEANTKFYLHRGNVFNKFMYLLYAFEPFFHFSKIDSKFDTIALSSPGEINRMEVFRRYTFAVGTDLNFFRFDWRPANSFELKAGYQYSTSNLVFNGKKIDAILHTPYAEAAIKSKRMKNFGTDIRVRFLVQKLNPIDGIDTSSWDHLWAFKASVYYFSGSKNKDKVFLRFLNYVDPGNRKQDFSQLQLGFSKAISF</sequence>
<evidence type="ECO:0000313" key="2">
    <source>
        <dbReference type="EMBL" id="RWU07686.1"/>
    </source>
</evidence>
<keyword evidence="3" id="KW-1185">Reference proteome</keyword>
<feature type="chain" id="PRO_5019270047" evidence="1">
    <location>
        <begin position="22"/>
        <end position="460"/>
    </location>
</feature>
<accession>A0A443YV67</accession>
<protein>
    <submittedName>
        <fullName evidence="2">Uncharacterized protein</fullName>
    </submittedName>
</protein>
<dbReference type="OrthoDB" id="1399842at2"/>
<feature type="signal peptide" evidence="1">
    <location>
        <begin position="1"/>
        <end position="21"/>
    </location>
</feature>
<organism evidence="2 3">
    <name type="scientific">Pedobacter chitinilyticus</name>
    <dbReference type="NCBI Taxonomy" id="2233776"/>
    <lineage>
        <taxon>Bacteria</taxon>
        <taxon>Pseudomonadati</taxon>
        <taxon>Bacteroidota</taxon>
        <taxon>Sphingobacteriia</taxon>
        <taxon>Sphingobacteriales</taxon>
        <taxon>Sphingobacteriaceae</taxon>
        <taxon>Pedobacter</taxon>
    </lineage>
</organism>
<comment type="caution">
    <text evidence="2">The sequence shown here is derived from an EMBL/GenBank/DDBJ whole genome shotgun (WGS) entry which is preliminary data.</text>
</comment>
<dbReference type="RefSeq" id="WP_113647595.1">
    <property type="nucleotide sequence ID" value="NZ_QMHN01000003.1"/>
</dbReference>
<reference evidence="2 3" key="1">
    <citation type="submission" date="2018-06" db="EMBL/GenBank/DDBJ databases">
        <title>Pedobacter endophyticus sp. nov., an endophytic bacterium isolated from a leaf of Triticum aestivum.</title>
        <authorList>
            <person name="Zhang L."/>
        </authorList>
    </citation>
    <scope>NUCLEOTIDE SEQUENCE [LARGE SCALE GENOMIC DNA]</scope>
    <source>
        <strain evidence="2 3">CM134L-2</strain>
    </source>
</reference>
<proteinExistence type="predicted"/>
<evidence type="ECO:0000256" key="1">
    <source>
        <dbReference type="SAM" id="SignalP"/>
    </source>
</evidence>
<evidence type="ECO:0000313" key="3">
    <source>
        <dbReference type="Proteomes" id="UP000284120"/>
    </source>
</evidence>
<dbReference type="AlphaFoldDB" id="A0A443YV67"/>
<name>A0A443YV67_9SPHI</name>